<organism evidence="2 3">
    <name type="scientific">Methanospirillum hungatei JF-1 (strain ATCC 27890 / DSM 864 / NBRC 100397 / JF-1)</name>
    <dbReference type="NCBI Taxonomy" id="323259"/>
    <lineage>
        <taxon>Archaea</taxon>
        <taxon>Methanobacteriati</taxon>
        <taxon>Methanobacteriota</taxon>
        <taxon>Stenosarchaea group</taxon>
        <taxon>Methanomicrobia</taxon>
        <taxon>Methanomicrobiales</taxon>
        <taxon>Methanospirillaceae</taxon>
        <taxon>Methanospirillum</taxon>
    </lineage>
</organism>
<reference evidence="3" key="1">
    <citation type="journal article" date="2016" name="Stand. Genomic Sci.">
        <title>Complete genome sequence of Methanospirillum hungatei type strain JF1.</title>
        <authorList>
            <person name="Gunsalus R.P."/>
            <person name="Cook L.E."/>
            <person name="Crable B."/>
            <person name="Rohlin L."/>
            <person name="McDonald E."/>
            <person name="Mouttaki H."/>
            <person name="Sieber J.R."/>
            <person name="Poweleit N."/>
            <person name="Zhou H."/>
            <person name="Lapidus A.L."/>
            <person name="Daligault H.E."/>
            <person name="Land M."/>
            <person name="Gilna P."/>
            <person name="Ivanova N."/>
            <person name="Kyrpides N."/>
            <person name="Culley D.E."/>
            <person name="McInerney M.J."/>
        </authorList>
    </citation>
    <scope>NUCLEOTIDE SEQUENCE [LARGE SCALE GENOMIC DNA]</scope>
    <source>
        <strain evidence="3">ATCC 27890 / DSM 864 / NBRC 100397 / JF-1</strain>
    </source>
</reference>
<dbReference type="InterPro" id="IPR019293">
    <property type="entry name" value="ThiN"/>
</dbReference>
<feature type="domain" description="Thiamine-phosphate synthase ThiN" evidence="1">
    <location>
        <begin position="12"/>
        <end position="171"/>
    </location>
</feature>
<keyword evidence="3" id="KW-1185">Reference proteome</keyword>
<dbReference type="AlphaFoldDB" id="Q2FNR2"/>
<dbReference type="Gene3D" id="3.40.225.10">
    <property type="entry name" value="Class II aldolase/adducin N-terminal domain"/>
    <property type="match status" value="1"/>
</dbReference>
<dbReference type="SUPFAM" id="SSF53639">
    <property type="entry name" value="AraD/HMP-PK domain-like"/>
    <property type="match status" value="1"/>
</dbReference>
<evidence type="ECO:0000259" key="1">
    <source>
        <dbReference type="Pfam" id="PF10120"/>
    </source>
</evidence>
<protein>
    <recommendedName>
        <fullName evidence="1">Thiamine-phosphate synthase ThiN domain-containing protein</fullName>
    </recommendedName>
</protein>
<dbReference type="RefSeq" id="WP_011448493.1">
    <property type="nucleotide sequence ID" value="NC_007796.1"/>
</dbReference>
<sequence>MNEALKEKISRELQEAAERISHEVALELLPDEGMELVYARHGARTPDDVGSCLLFREVEGISRPSIRFEHPSLMVSGILTAIRFSPEIRSACSIRHSEKLKRIAEDMLLETWTCTAGSIPPGVSTMDWAVAFCSEQDSGVPDVLFIETDGKTLAQARLFGERPGSVATNLIKISQRIIDATH</sequence>
<dbReference type="Proteomes" id="UP000001941">
    <property type="component" value="Chromosome"/>
</dbReference>
<name>Q2FNR2_METHJ</name>
<dbReference type="InParanoid" id="Q2FNR2"/>
<proteinExistence type="predicted"/>
<dbReference type="eggNOG" id="arCOG00021">
    <property type="taxonomic scope" value="Archaea"/>
</dbReference>
<dbReference type="Pfam" id="PF10120">
    <property type="entry name" value="ThiN"/>
    <property type="match status" value="1"/>
</dbReference>
<dbReference type="OrthoDB" id="26806at2157"/>
<evidence type="ECO:0000313" key="2">
    <source>
        <dbReference type="EMBL" id="ABD41224.1"/>
    </source>
</evidence>
<dbReference type="InterPro" id="IPR036409">
    <property type="entry name" value="Aldolase_II/adducin_N_sf"/>
</dbReference>
<dbReference type="GeneID" id="25393516"/>
<dbReference type="KEGG" id="mhu:Mhun_1490"/>
<dbReference type="STRING" id="323259.Mhun_1490"/>
<dbReference type="EMBL" id="CP000254">
    <property type="protein sequence ID" value="ABD41224.1"/>
    <property type="molecule type" value="Genomic_DNA"/>
</dbReference>
<dbReference type="EnsemblBacteria" id="ABD41224">
    <property type="protein sequence ID" value="ABD41224"/>
    <property type="gene ID" value="Mhun_1490"/>
</dbReference>
<gene>
    <name evidence="2" type="ordered locus">Mhun_1490</name>
</gene>
<evidence type="ECO:0000313" key="3">
    <source>
        <dbReference type="Proteomes" id="UP000001941"/>
    </source>
</evidence>
<dbReference type="HOGENOM" id="CLU_105304_0_0_2"/>
<accession>Q2FNR2</accession>